<gene>
    <name evidence="1" type="ORF">H2B03_01165</name>
</gene>
<name>A0AC60VWW5_9ARCH</name>
<evidence type="ECO:0000313" key="1">
    <source>
        <dbReference type="EMBL" id="MBA4451776.1"/>
    </source>
</evidence>
<evidence type="ECO:0000313" key="2">
    <source>
        <dbReference type="Proteomes" id="UP000559653"/>
    </source>
</evidence>
<dbReference type="EMBL" id="JACEMZ010000002">
    <property type="protein sequence ID" value="MBA4451776.1"/>
    <property type="molecule type" value="Genomic_DNA"/>
</dbReference>
<protein>
    <submittedName>
        <fullName evidence="1">Uncharacterized protein</fullName>
    </submittedName>
</protein>
<accession>A0AC60VWW5</accession>
<dbReference type="Proteomes" id="UP000559653">
    <property type="component" value="Unassembled WGS sequence"/>
</dbReference>
<sequence length="233" mass="25644">MVNKTKILSIAICSLLVVSFSGQNVFGYGGPPAQSSSGNYTIEIYSDEKSYNLGDSLVISGNVNKYSEDRSLQITIFDSQRSLILNEKFPVNSDTSFSHEIVLGDDFAEGEYTARAQYGSSKVTVEKFSFTVIAGDTIQESGTKIPDWIKSNAGWWADGQIDDSSFVQGIQFLIKDGLMVIPATEQGTSSDTNEIPDWIKQNARWWADGQIDDSSFVLGIQFLIKDGLMKISQ</sequence>
<organism evidence="1 2">
    <name type="scientific">Candidatus Nitrosomaritimum aestuariumsis</name>
    <dbReference type="NCBI Taxonomy" id="3342354"/>
    <lineage>
        <taxon>Archaea</taxon>
        <taxon>Nitrososphaerota</taxon>
        <taxon>Nitrososphaeria</taxon>
        <taxon>Nitrosopumilales</taxon>
        <taxon>Nitrosopumilaceae</taxon>
        <taxon>Candidatus Nitrosomaritimum</taxon>
    </lineage>
</organism>
<proteinExistence type="predicted"/>
<comment type="caution">
    <text evidence="1">The sequence shown here is derived from an EMBL/GenBank/DDBJ whole genome shotgun (WGS) entry which is preliminary data.</text>
</comment>
<reference evidence="1 2" key="1">
    <citation type="journal article" date="2020" name="Appl. Environ. Microbiol.">
        <title>Genomic Characteristics of a Novel Species of Ammonia-Oxidizing Archaea from the Jiulong River Estuary.</title>
        <authorList>
            <person name="Zou D."/>
            <person name="Wan R."/>
            <person name="Han L."/>
            <person name="Xu M.N."/>
            <person name="Liu Y."/>
            <person name="Liu H."/>
            <person name="Kao S.J."/>
            <person name="Li M."/>
        </authorList>
    </citation>
    <scope>NUCLEOTIDE SEQUENCE [LARGE SCALE GENOMIC DNA]</scope>
    <source>
        <strain evidence="1">W1bin1</strain>
    </source>
</reference>